<evidence type="ECO:0000313" key="3">
    <source>
        <dbReference type="EMBL" id="CUU00520.1"/>
    </source>
</evidence>
<dbReference type="Proteomes" id="UP000182011">
    <property type="component" value="Unassembled WGS sequence"/>
</dbReference>
<dbReference type="InterPro" id="IPR055259">
    <property type="entry name" value="YkvP/CgeB_Glyco_trans-like"/>
</dbReference>
<accession>A0A0P1NZY7</accession>
<accession>A0A0P1MFU2</accession>
<accession>A0A0P1L6J0</accession>
<evidence type="ECO:0000259" key="1">
    <source>
        <dbReference type="Pfam" id="PF13524"/>
    </source>
</evidence>
<reference evidence="2 5" key="2">
    <citation type="submission" date="2015-11" db="EMBL/GenBank/DDBJ databases">
        <authorList>
            <person name="Varghese N."/>
        </authorList>
    </citation>
    <scope>NUCLEOTIDE SEQUENCE [LARGE SCALE GENOMIC DNA]</scope>
    <source>
        <strain evidence="2 5">JGI-8</strain>
    </source>
</reference>
<gene>
    <name evidence="3" type="ORF">JGI4_00002</name>
    <name evidence="2" type="ORF">JGI8_00777</name>
</gene>
<accession>A0A0P1LQX1</accession>
<accession>A0A0P1P769</accession>
<protein>
    <recommendedName>
        <fullName evidence="1">Spore protein YkvP/CgeB glycosyl transferase-like domain-containing protein</fullName>
    </recommendedName>
</protein>
<accession>A0A0P1LZA3</accession>
<keyword evidence="5" id="KW-1185">Reference proteome</keyword>
<accession>A0A0P1L602</accession>
<accession>A0A0S4MPI8</accession>
<evidence type="ECO:0000313" key="4">
    <source>
        <dbReference type="Proteomes" id="UP000182011"/>
    </source>
</evidence>
<dbReference type="Proteomes" id="UP000182200">
    <property type="component" value="Unassembled WGS sequence"/>
</dbReference>
<dbReference type="Pfam" id="PF13524">
    <property type="entry name" value="Glyco_trans_1_2"/>
    <property type="match status" value="1"/>
</dbReference>
<proteinExistence type="predicted"/>
<accession>A0A0P1LLW4</accession>
<sequence>MNIFLVFDKNQKCTTGVYIYKELKKLNHNVKILYPEEVRSNLSPKPDLILAIDYGAHYIFDVDFHPKAIWLIDTHLTLNCDKIMAEFFDVVFVAQKNNFEKLKNRFSHIYWLPLAGDLDYHGKKMTTIKYDIAFVGNLGRGTRKILMTELINRYPNSFIGRAPCDQIGEIYSSSKIVVNYSIKNDVNMRIFEAAISGSLPMTNQIYDNGLEELFEIGNEIVTYDGTLEDLTEKINYYLKHDSERNRIAENAYQKAISSHTYLHRVKFILEKIEQNKNFIVCYCASKNVKLSRFRLKFNELILYLRDAFDVIISKIKELKYMRLRLHWFGKI</sequence>
<dbReference type="AlphaFoldDB" id="A0A0N7MZ11"/>
<evidence type="ECO:0000313" key="5">
    <source>
        <dbReference type="Proteomes" id="UP000182200"/>
    </source>
</evidence>
<accession>A0A0P1LG41</accession>
<organism evidence="3 4">
    <name type="scientific">Candidatus Kryptonium thompsonii</name>
    <dbReference type="NCBI Taxonomy" id="1633631"/>
    <lineage>
        <taxon>Bacteria</taxon>
        <taxon>Pseudomonadati</taxon>
        <taxon>Candidatus Kryptoniota</taxon>
        <taxon>Candidatus Kryptonium</taxon>
    </lineage>
</organism>
<accession>A0A0P1MBZ7</accession>
<dbReference type="EMBL" id="CZVI01000007">
    <property type="protein sequence ID" value="CUS84148.1"/>
    <property type="molecule type" value="Genomic_DNA"/>
</dbReference>
<feature type="domain" description="Spore protein YkvP/CgeB glycosyl transferase-like" evidence="1">
    <location>
        <begin position="148"/>
        <end position="270"/>
    </location>
</feature>
<dbReference type="EMBL" id="FAOP01000001">
    <property type="protein sequence ID" value="CUU00520.1"/>
    <property type="molecule type" value="Genomic_DNA"/>
</dbReference>
<accession>A0A0N7MZ11</accession>
<dbReference type="STRING" id="1633631.GCA_001442925_00002"/>
<reference evidence="3 4" key="1">
    <citation type="submission" date="2015-11" db="EMBL/GenBank/DDBJ databases">
        <authorList>
            <person name="Zhang Y."/>
            <person name="Guo Z."/>
        </authorList>
    </citation>
    <scope>NUCLEOTIDE SEQUENCE [LARGE SCALE GENOMIC DNA]</scope>
    <source>
        <strain evidence="3">JGI-4</strain>
    </source>
</reference>
<evidence type="ECO:0000313" key="2">
    <source>
        <dbReference type="EMBL" id="CUS84148.1"/>
    </source>
</evidence>
<dbReference type="SUPFAM" id="SSF53756">
    <property type="entry name" value="UDP-Glycosyltransferase/glycogen phosphorylase"/>
    <property type="match status" value="1"/>
</dbReference>
<dbReference type="Gene3D" id="3.40.50.2000">
    <property type="entry name" value="Glycogen Phosphorylase B"/>
    <property type="match status" value="1"/>
</dbReference>
<dbReference type="RefSeq" id="WP_047133529.1">
    <property type="nucleotide sequence ID" value="NZ_CZVI01000007.1"/>
</dbReference>
<accession>A0A0P1L6B6</accession>
<accession>A0A0P1MRT2</accession>
<name>A0A0N7MZ11_9BACT</name>
<dbReference type="OrthoDB" id="9800484at2"/>